<proteinExistence type="predicted"/>
<dbReference type="VEuPathDB" id="MicrosporidiaDB:TUBRATIS_10040"/>
<dbReference type="Proteomes" id="UP000282876">
    <property type="component" value="Unassembled WGS sequence"/>
</dbReference>
<comment type="caution">
    <text evidence="2">The sequence shown here is derived from an EMBL/GenBank/DDBJ whole genome shotgun (WGS) entry which is preliminary data.</text>
</comment>
<evidence type="ECO:0000256" key="1">
    <source>
        <dbReference type="SAM" id="Phobius"/>
    </source>
</evidence>
<keyword evidence="1" id="KW-1133">Transmembrane helix</keyword>
<dbReference type="EMBL" id="RCSS01000205">
    <property type="protein sequence ID" value="RVD92484.1"/>
    <property type="molecule type" value="Genomic_DNA"/>
</dbReference>
<protein>
    <submittedName>
        <fullName evidence="2">Uncharacterized protein</fullName>
    </submittedName>
</protein>
<feature type="transmembrane region" description="Helical" evidence="1">
    <location>
        <begin position="6"/>
        <end position="25"/>
    </location>
</feature>
<gene>
    <name evidence="2" type="ORF">TUBRATIS_10040</name>
</gene>
<keyword evidence="1" id="KW-0812">Transmembrane</keyword>
<sequence>MNLVKILLGVFGLFCVFLTISGYIIKSKPLTNNTRNQEMLSEPFNLSEKIVSELNYTKENNPLLNNQNSSIHNDSSTISKENLSEYPFLNFSQSKEFQSNPPPIVIPPPPFTYPVTSSDKNDTNKTEPQKNNYEYFLVHITENERKNVNNNNLFLARIFDVTGKLFYLKSNFKDLKENLKNYDEIELKNYFEEISKFEKELHRSTSNFLAFLSKVKTNQMDTSKLYLDQSNFIKFLLSKRSNSELETDAVLKFQNLKENYLDFTENIRNLFVESLVLNEEFFKLSEILAQILESKAVNTQIYEKTKNFLSKSLETKKAIFLILRNCKEKLTDGFDQTKYICDKMKERRDEKRYSKKVFEECKITSNFVSDLIENVKYEWKEVKIRFNERIGEEEGYLREKGIFNK</sequence>
<organism evidence="2 3">
    <name type="scientific">Tubulinosema ratisbonensis</name>
    <dbReference type="NCBI Taxonomy" id="291195"/>
    <lineage>
        <taxon>Eukaryota</taxon>
        <taxon>Fungi</taxon>
        <taxon>Fungi incertae sedis</taxon>
        <taxon>Microsporidia</taxon>
        <taxon>Tubulinosematoidea</taxon>
        <taxon>Tubulinosematidae</taxon>
        <taxon>Tubulinosema</taxon>
    </lineage>
</organism>
<name>A0A437AMU5_9MICR</name>
<evidence type="ECO:0000313" key="3">
    <source>
        <dbReference type="Proteomes" id="UP000282876"/>
    </source>
</evidence>
<dbReference type="AlphaFoldDB" id="A0A437AMU5"/>
<keyword evidence="3" id="KW-1185">Reference proteome</keyword>
<keyword evidence="1" id="KW-0472">Membrane</keyword>
<reference evidence="2 3" key="1">
    <citation type="submission" date="2018-10" db="EMBL/GenBank/DDBJ databases">
        <title>Draft genome sequence of the microsporidian Tubulinosema ratisbonensis.</title>
        <authorList>
            <person name="Polonais V."/>
            <person name="Peyretaillade E."/>
            <person name="Niehus S."/>
            <person name="Wawrzyniak I."/>
            <person name="Franchet A."/>
            <person name="Gaspin C."/>
            <person name="Reichstadt M."/>
            <person name="Belser C."/>
            <person name="Labadie K."/>
            <person name="Delbac F."/>
            <person name="Ferrandon D."/>
        </authorList>
    </citation>
    <scope>NUCLEOTIDE SEQUENCE [LARGE SCALE GENOMIC DNA]</scope>
    <source>
        <strain evidence="2 3">Franzen</strain>
    </source>
</reference>
<accession>A0A437AMU5</accession>
<evidence type="ECO:0000313" key="2">
    <source>
        <dbReference type="EMBL" id="RVD92484.1"/>
    </source>
</evidence>